<evidence type="ECO:0000256" key="3">
    <source>
        <dbReference type="ARBA" id="ARBA00004496"/>
    </source>
</evidence>
<evidence type="ECO:0000313" key="13">
    <source>
        <dbReference type="EMBL" id="BES88959.1"/>
    </source>
</evidence>
<reference evidence="13 14" key="1">
    <citation type="submission" date="2023-09" db="EMBL/GenBank/DDBJ databases">
        <title>Nesidiocoris tenuis whole genome shotgun sequence.</title>
        <authorList>
            <person name="Shibata T."/>
            <person name="Shimoda M."/>
            <person name="Kobayashi T."/>
            <person name="Uehara T."/>
        </authorList>
    </citation>
    <scope>NUCLEOTIDE SEQUENCE [LARGE SCALE GENOMIC DNA]</scope>
    <source>
        <strain evidence="13 14">Japan</strain>
    </source>
</reference>
<protein>
    <recommendedName>
        <fullName evidence="5">Rab3 GTPase-activating protein catalytic subunit</fullName>
    </recommendedName>
</protein>
<feature type="compositionally biased region" description="Acidic residues" evidence="10">
    <location>
        <begin position="86"/>
        <end position="100"/>
    </location>
</feature>
<comment type="subcellular location">
    <subcellularLocation>
        <location evidence="3">Cytoplasm</location>
    </subcellularLocation>
    <subcellularLocation>
        <location evidence="2">Endoplasmic reticulum</location>
    </subcellularLocation>
    <subcellularLocation>
        <location evidence="1">Golgi apparatus</location>
        <location evidence="1">cis-Golgi network</location>
    </subcellularLocation>
</comment>
<comment type="similarity">
    <text evidence="4">Belongs to the Rab3-GAP catalytic subunit family.</text>
</comment>
<feature type="domain" description="Rab3GAP catalytic subunit conserved" evidence="11">
    <location>
        <begin position="124"/>
        <end position="276"/>
    </location>
</feature>
<dbReference type="Proteomes" id="UP001307889">
    <property type="component" value="Chromosome 1"/>
</dbReference>
<feature type="region of interest" description="Disordered" evidence="10">
    <location>
        <begin position="1"/>
        <end position="26"/>
    </location>
</feature>
<gene>
    <name evidence="13" type="ORF">NTJ_01766</name>
</gene>
<evidence type="ECO:0000256" key="1">
    <source>
        <dbReference type="ARBA" id="ARBA00004222"/>
    </source>
</evidence>
<feature type="region of interest" description="Disordered" evidence="10">
    <location>
        <begin position="408"/>
        <end position="428"/>
    </location>
</feature>
<feature type="compositionally biased region" description="Low complexity" evidence="10">
    <location>
        <begin position="412"/>
        <end position="426"/>
    </location>
</feature>
<evidence type="ECO:0000256" key="9">
    <source>
        <dbReference type="ARBA" id="ARBA00023034"/>
    </source>
</evidence>
<evidence type="ECO:0000256" key="5">
    <source>
        <dbReference type="ARBA" id="ARBA00015817"/>
    </source>
</evidence>
<evidence type="ECO:0000256" key="2">
    <source>
        <dbReference type="ARBA" id="ARBA00004240"/>
    </source>
</evidence>
<evidence type="ECO:0000259" key="12">
    <source>
        <dbReference type="Pfam" id="PF19533"/>
    </source>
</evidence>
<dbReference type="InterPro" id="IPR026147">
    <property type="entry name" value="Rab3GAP1_conserved"/>
</dbReference>
<dbReference type="PANTHER" id="PTHR21422:SF9">
    <property type="entry name" value="RAB3 GTPASE-ACTIVATING PROTEIN CATALYTIC SUBUNIT"/>
    <property type="match status" value="1"/>
</dbReference>
<keyword evidence="7" id="KW-0963">Cytoplasm</keyword>
<dbReference type="EMBL" id="AP028909">
    <property type="protein sequence ID" value="BES88959.1"/>
    <property type="molecule type" value="Genomic_DNA"/>
</dbReference>
<dbReference type="InterPro" id="IPR045700">
    <property type="entry name" value="Rab3GAP1"/>
</dbReference>
<keyword evidence="14" id="KW-1185">Reference proteome</keyword>
<evidence type="ECO:0000256" key="10">
    <source>
        <dbReference type="SAM" id="MobiDB-lite"/>
    </source>
</evidence>
<sequence>MTRKPPSRVPPPALRGGRSSPFRDRDDRCTVRLVAGCRTSHAGNASVAPGFPDPKTCLLHQKLQMINCCIERRKKREEEIKAKESDESEDEFFDCEDEETNSMGDQPNLGAPSISRKSSIADPVPQGRLEEHPTLKLLKTGQPLWIPITQGATPKTEDQLEEDAQTLIQLGSDAEASQLRAKIMSASLLSDMEAFKAANPRAVIEDFIRWYSPRDWIETDEEDEWNQKKGELSARMQLPGNTWLEVWGTARGVPAKRQKRLFDDTAEGEKALHFIESRSPAAAATSLLPVLMQAGLKRLEEEAASVLLPSLHLTIAHITKKIEVLSRQAPSDTRRFQELCLEFGQAETIVSQVQSLEYKLCCEGVDPSIAWRLVSEPEVVLPGGPSAIAAQRVKLLFTQAFKAQEAQNETLAAASDSSNSPSSEPPILREATEREFILRLTAPRPSKTSRLCPHRLMARISKSDIQMAGVFSQDTVFF</sequence>
<accession>A0ABN7A9G7</accession>
<evidence type="ECO:0000313" key="14">
    <source>
        <dbReference type="Proteomes" id="UP001307889"/>
    </source>
</evidence>
<dbReference type="PANTHER" id="PTHR21422">
    <property type="entry name" value="RAB3 GTPASE-ACTIVATING PROTEIN CATALYTIC SUBUNIT"/>
    <property type="match status" value="1"/>
</dbReference>
<organism evidence="13 14">
    <name type="scientific">Nesidiocoris tenuis</name>
    <dbReference type="NCBI Taxonomy" id="355587"/>
    <lineage>
        <taxon>Eukaryota</taxon>
        <taxon>Metazoa</taxon>
        <taxon>Ecdysozoa</taxon>
        <taxon>Arthropoda</taxon>
        <taxon>Hexapoda</taxon>
        <taxon>Insecta</taxon>
        <taxon>Pterygota</taxon>
        <taxon>Neoptera</taxon>
        <taxon>Paraneoptera</taxon>
        <taxon>Hemiptera</taxon>
        <taxon>Heteroptera</taxon>
        <taxon>Panheteroptera</taxon>
        <taxon>Cimicomorpha</taxon>
        <taxon>Miridae</taxon>
        <taxon>Dicyphina</taxon>
        <taxon>Nesidiocoris</taxon>
    </lineage>
</organism>
<dbReference type="Pfam" id="PF19533">
    <property type="entry name" value="Rab3-GAP_cat_C"/>
    <property type="match status" value="1"/>
</dbReference>
<feature type="region of interest" description="Disordered" evidence="10">
    <location>
        <begin position="79"/>
        <end position="127"/>
    </location>
</feature>
<evidence type="ECO:0000256" key="6">
    <source>
        <dbReference type="ARBA" id="ARBA00022468"/>
    </source>
</evidence>
<keyword evidence="9" id="KW-0333">Golgi apparatus</keyword>
<dbReference type="InterPro" id="IPR045698">
    <property type="entry name" value="Rab3GAP1_C"/>
</dbReference>
<evidence type="ECO:0000256" key="8">
    <source>
        <dbReference type="ARBA" id="ARBA00022824"/>
    </source>
</evidence>
<evidence type="ECO:0000259" key="11">
    <source>
        <dbReference type="Pfam" id="PF13890"/>
    </source>
</evidence>
<keyword evidence="8" id="KW-0256">Endoplasmic reticulum</keyword>
<proteinExistence type="inferred from homology"/>
<feature type="domain" description="Rab3GAP catalytic subunit C-terminal" evidence="12">
    <location>
        <begin position="287"/>
        <end position="478"/>
    </location>
</feature>
<dbReference type="Pfam" id="PF13890">
    <property type="entry name" value="Rab3-GTPase_cat"/>
    <property type="match status" value="1"/>
</dbReference>
<evidence type="ECO:0000256" key="7">
    <source>
        <dbReference type="ARBA" id="ARBA00022490"/>
    </source>
</evidence>
<name>A0ABN7A9G7_9HEMI</name>
<keyword evidence="6" id="KW-0343">GTPase activation</keyword>
<evidence type="ECO:0000256" key="4">
    <source>
        <dbReference type="ARBA" id="ARBA00008856"/>
    </source>
</evidence>